<evidence type="ECO:0000313" key="1">
    <source>
        <dbReference type="EMBL" id="CAB0040985.1"/>
    </source>
</evidence>
<dbReference type="EMBL" id="CADCXV010001080">
    <property type="protein sequence ID" value="CAB0040985.1"/>
    <property type="molecule type" value="Genomic_DNA"/>
</dbReference>
<organism evidence="1 2">
    <name type="scientific">Trichogramma brassicae</name>
    <dbReference type="NCBI Taxonomy" id="86971"/>
    <lineage>
        <taxon>Eukaryota</taxon>
        <taxon>Metazoa</taxon>
        <taxon>Ecdysozoa</taxon>
        <taxon>Arthropoda</taxon>
        <taxon>Hexapoda</taxon>
        <taxon>Insecta</taxon>
        <taxon>Pterygota</taxon>
        <taxon>Neoptera</taxon>
        <taxon>Endopterygota</taxon>
        <taxon>Hymenoptera</taxon>
        <taxon>Apocrita</taxon>
        <taxon>Proctotrupomorpha</taxon>
        <taxon>Chalcidoidea</taxon>
        <taxon>Trichogrammatidae</taxon>
        <taxon>Trichogramma</taxon>
    </lineage>
</organism>
<evidence type="ECO:0000313" key="2">
    <source>
        <dbReference type="Proteomes" id="UP000479190"/>
    </source>
</evidence>
<gene>
    <name evidence="1" type="ORF">TBRA_LOCUS12675</name>
</gene>
<keyword evidence="2" id="KW-1185">Reference proteome</keyword>
<dbReference type="Proteomes" id="UP000479190">
    <property type="component" value="Unassembled WGS sequence"/>
</dbReference>
<protein>
    <submittedName>
        <fullName evidence="1">Uncharacterized protein</fullName>
    </submittedName>
</protein>
<accession>A0A6H5IVE8</accession>
<name>A0A6H5IVE8_9HYME</name>
<reference evidence="1 2" key="1">
    <citation type="submission" date="2020-02" db="EMBL/GenBank/DDBJ databases">
        <authorList>
            <person name="Ferguson B K."/>
        </authorList>
    </citation>
    <scope>NUCLEOTIDE SEQUENCE [LARGE SCALE GENOMIC DNA]</scope>
</reference>
<dbReference type="AlphaFoldDB" id="A0A6H5IVE8"/>
<sequence>MLIIKPCRTLRLSLDKSLVVHLKRLKSEKLGRCARIQIRFWTYPTMTMIEQSVSSWNLRHKEYLSGLWACFIEEGGSLSVSLTSEGVETATKCAASFGSQAENKAREGPAKDR</sequence>
<proteinExistence type="predicted"/>